<dbReference type="PROSITE" id="PS01125">
    <property type="entry name" value="ROK"/>
    <property type="match status" value="1"/>
</dbReference>
<protein>
    <submittedName>
        <fullName evidence="2">ROK family protein</fullName>
    </submittedName>
</protein>
<evidence type="ECO:0000313" key="2">
    <source>
        <dbReference type="EMBL" id="WTW73282.1"/>
    </source>
</evidence>
<dbReference type="InterPro" id="IPR000600">
    <property type="entry name" value="ROK"/>
</dbReference>
<name>A0AAU2W0M1_9ACTN</name>
<reference evidence="2" key="1">
    <citation type="submission" date="2022-10" db="EMBL/GenBank/DDBJ databases">
        <title>The complete genomes of actinobacterial strains from the NBC collection.</title>
        <authorList>
            <person name="Joergensen T.S."/>
            <person name="Alvarez Arevalo M."/>
            <person name="Sterndorff E.B."/>
            <person name="Faurdal D."/>
            <person name="Vuksanovic O."/>
            <person name="Mourched A.-S."/>
            <person name="Charusanti P."/>
            <person name="Shaw S."/>
            <person name="Blin K."/>
            <person name="Weber T."/>
        </authorList>
    </citation>
    <scope>NUCLEOTIDE SEQUENCE</scope>
    <source>
        <strain evidence="2">NBC_00008</strain>
    </source>
</reference>
<organism evidence="2">
    <name type="scientific">Streptomyces sp. NBC_00008</name>
    <dbReference type="NCBI Taxonomy" id="2903610"/>
    <lineage>
        <taxon>Bacteria</taxon>
        <taxon>Bacillati</taxon>
        <taxon>Actinomycetota</taxon>
        <taxon>Actinomycetes</taxon>
        <taxon>Kitasatosporales</taxon>
        <taxon>Streptomycetaceae</taxon>
        <taxon>Streptomyces</taxon>
    </lineage>
</organism>
<evidence type="ECO:0000256" key="1">
    <source>
        <dbReference type="ARBA" id="ARBA00006479"/>
    </source>
</evidence>
<gene>
    <name evidence="2" type="ORF">OG398_36150</name>
</gene>
<dbReference type="PANTHER" id="PTHR18964:SF149">
    <property type="entry name" value="BIFUNCTIONAL UDP-N-ACETYLGLUCOSAMINE 2-EPIMERASE_N-ACETYLMANNOSAMINE KINASE"/>
    <property type="match status" value="1"/>
</dbReference>
<dbReference type="PANTHER" id="PTHR18964">
    <property type="entry name" value="ROK (REPRESSOR, ORF, KINASE) FAMILY"/>
    <property type="match status" value="1"/>
</dbReference>
<dbReference type="EMBL" id="CP108313">
    <property type="protein sequence ID" value="WTW73282.1"/>
    <property type="molecule type" value="Genomic_DNA"/>
</dbReference>
<accession>A0AAU2W0M1</accession>
<proteinExistence type="inferred from homology"/>
<dbReference type="Pfam" id="PF00480">
    <property type="entry name" value="ROK"/>
    <property type="match status" value="1"/>
</dbReference>
<dbReference type="InterPro" id="IPR049874">
    <property type="entry name" value="ROK_cs"/>
</dbReference>
<dbReference type="Gene3D" id="3.30.420.40">
    <property type="match status" value="2"/>
</dbReference>
<dbReference type="AlphaFoldDB" id="A0AAU2W0M1"/>
<dbReference type="InterPro" id="IPR043129">
    <property type="entry name" value="ATPase_NBD"/>
</dbReference>
<comment type="similarity">
    <text evidence="1">Belongs to the ROK (NagC/XylR) family.</text>
</comment>
<sequence>MILYDDERAGDRAVLALDIGGTKLAAGVVARDGSVRSFVTCPTRVEEGPDAALERLFALGRDALTAAGIAPESAAERLAGCGIGCGGPLDSEAGVLIAPPHLPGWLDIPITQLAYEQYGLFAVLDNDGTAGAAGEWRFGAGRGTRHLVYLTVSTGVGGGVILDGRTYRGATGNGGEPGHVTVRSDGRPCRGCGRTGCLEAYASGTSIAERAREALATGHPQSVLAALPRPGPTAADVAAAARDGDPLATALWDETTDLLAEGLASIVNLYEPEVVVLGGGVTRSGEQLLSPVREKTRRLAMGPASNARIVRAGAGDRAGVLGAAAVALERLVDDPAPLPVA</sequence>
<dbReference type="SUPFAM" id="SSF53067">
    <property type="entry name" value="Actin-like ATPase domain"/>
    <property type="match status" value="1"/>
</dbReference>